<dbReference type="InterPro" id="IPR030489">
    <property type="entry name" value="TR_Rrf2-type_CS"/>
</dbReference>
<dbReference type="InterPro" id="IPR036390">
    <property type="entry name" value="WH_DNA-bd_sf"/>
</dbReference>
<dbReference type="RefSeq" id="WP_051615467.1">
    <property type="nucleotide sequence ID" value="NZ_AWFG01000041.1"/>
</dbReference>
<dbReference type="InterPro" id="IPR000944">
    <property type="entry name" value="Tscrpt_reg_Rrf2"/>
</dbReference>
<evidence type="ECO:0000313" key="3">
    <source>
        <dbReference type="Proteomes" id="UP000027190"/>
    </source>
</evidence>
<dbReference type="GO" id="GO:0003677">
    <property type="term" value="F:DNA binding"/>
    <property type="evidence" value="ECO:0007669"/>
    <property type="project" value="UniProtKB-KW"/>
</dbReference>
<dbReference type="PANTHER" id="PTHR33221">
    <property type="entry name" value="WINGED HELIX-TURN-HELIX TRANSCRIPTIONAL REGULATOR, RRF2 FAMILY"/>
    <property type="match status" value="1"/>
</dbReference>
<reference evidence="2 3" key="1">
    <citation type="journal article" date="2014" name="Antonie Van Leeuwenhoek">
        <title>Hyphomonas beringensis sp. nov. and Hyphomonas chukchiensis sp. nov., isolated from surface seawater of the Bering Sea and Chukchi Sea.</title>
        <authorList>
            <person name="Li C."/>
            <person name="Lai Q."/>
            <person name="Li G."/>
            <person name="Dong C."/>
            <person name="Wang J."/>
            <person name="Liao Y."/>
            <person name="Shao Z."/>
        </authorList>
    </citation>
    <scope>NUCLEOTIDE SEQUENCE [LARGE SCALE GENOMIC DNA]</scope>
    <source>
        <strain evidence="2 3">BH-BN04-4</strain>
    </source>
</reference>
<comment type="caution">
    <text evidence="2">The sequence shown here is derived from an EMBL/GenBank/DDBJ whole genome shotgun (WGS) entry which is preliminary data.</text>
</comment>
<sequence>MISQKAKYALRALIDLAEASHDDPVQISDIAASQDIPRKFLEQILLDLKHQGLVASRRGKAGGYILLRAPEAITFGEVLRIIDGPLAPLPCLSKTAYHRCVDCKDEAACQIRRVFAGAADATRGVLDKATIADAMGDAGRAGAATVLA</sequence>
<dbReference type="Pfam" id="PF02082">
    <property type="entry name" value="Rrf2"/>
    <property type="match status" value="1"/>
</dbReference>
<proteinExistence type="predicted"/>
<dbReference type="AlphaFoldDB" id="A0A062U8T7"/>
<dbReference type="PATRIC" id="fig|1280947.3.peg.2642"/>
<evidence type="ECO:0000256" key="1">
    <source>
        <dbReference type="ARBA" id="ARBA00023125"/>
    </source>
</evidence>
<dbReference type="PANTHER" id="PTHR33221:SF5">
    <property type="entry name" value="HTH-TYPE TRANSCRIPTIONAL REGULATOR ISCR"/>
    <property type="match status" value="1"/>
</dbReference>
<dbReference type="Proteomes" id="UP000027190">
    <property type="component" value="Unassembled WGS sequence"/>
</dbReference>
<dbReference type="EMBL" id="AWFG01000041">
    <property type="protein sequence ID" value="KCZ56756.1"/>
    <property type="molecule type" value="Genomic_DNA"/>
</dbReference>
<evidence type="ECO:0000313" key="2">
    <source>
        <dbReference type="EMBL" id="KCZ56756.1"/>
    </source>
</evidence>
<dbReference type="PROSITE" id="PS51197">
    <property type="entry name" value="HTH_RRF2_2"/>
    <property type="match status" value="1"/>
</dbReference>
<dbReference type="eggNOG" id="COG1959">
    <property type="taxonomic scope" value="Bacteria"/>
</dbReference>
<protein>
    <recommendedName>
        <fullName evidence="4">Rrf2 family transcriptional regulator</fullName>
    </recommendedName>
</protein>
<evidence type="ECO:0008006" key="4">
    <source>
        <dbReference type="Google" id="ProtNLM"/>
    </source>
</evidence>
<dbReference type="STRING" id="1280947.HY30_06460"/>
<dbReference type="SUPFAM" id="SSF46785">
    <property type="entry name" value="Winged helix' DNA-binding domain"/>
    <property type="match status" value="1"/>
</dbReference>
<dbReference type="InterPro" id="IPR036388">
    <property type="entry name" value="WH-like_DNA-bd_sf"/>
</dbReference>
<keyword evidence="3" id="KW-1185">Reference proteome</keyword>
<dbReference type="GO" id="GO:0005829">
    <property type="term" value="C:cytosol"/>
    <property type="evidence" value="ECO:0007669"/>
    <property type="project" value="TreeGrafter"/>
</dbReference>
<dbReference type="GO" id="GO:0003700">
    <property type="term" value="F:DNA-binding transcription factor activity"/>
    <property type="evidence" value="ECO:0007669"/>
    <property type="project" value="TreeGrafter"/>
</dbReference>
<keyword evidence="1" id="KW-0238">DNA-binding</keyword>
<dbReference type="Gene3D" id="1.10.10.10">
    <property type="entry name" value="Winged helix-like DNA-binding domain superfamily/Winged helix DNA-binding domain"/>
    <property type="match status" value="1"/>
</dbReference>
<dbReference type="PROSITE" id="PS01332">
    <property type="entry name" value="HTH_RRF2_1"/>
    <property type="match status" value="1"/>
</dbReference>
<dbReference type="NCBIfam" id="TIGR00738">
    <property type="entry name" value="rrf2_super"/>
    <property type="match status" value="1"/>
</dbReference>
<name>A0A062U8T7_9PROT</name>
<accession>A0A062U8T7</accession>
<dbReference type="OrthoDB" id="9802344at2"/>
<organism evidence="2 3">
    <name type="scientific">Hyphomonas chukchiensis</name>
    <dbReference type="NCBI Taxonomy" id="1280947"/>
    <lineage>
        <taxon>Bacteria</taxon>
        <taxon>Pseudomonadati</taxon>
        <taxon>Pseudomonadota</taxon>
        <taxon>Alphaproteobacteria</taxon>
        <taxon>Hyphomonadales</taxon>
        <taxon>Hyphomonadaceae</taxon>
        <taxon>Hyphomonas</taxon>
    </lineage>
</organism>
<gene>
    <name evidence="2" type="ORF">HY30_06460</name>
</gene>